<dbReference type="Pfam" id="PF05157">
    <property type="entry name" value="MshEN"/>
    <property type="match status" value="1"/>
</dbReference>
<dbReference type="PATRIC" id="fig|1618474.3.peg.1086"/>
<dbReference type="Gene3D" id="3.30.300.160">
    <property type="entry name" value="Type II secretion system, protein E, N-terminal domain"/>
    <property type="match status" value="1"/>
</dbReference>
<proteinExistence type="inferred from homology"/>
<keyword evidence="2" id="KW-0547">Nucleotide-binding</keyword>
<protein>
    <submittedName>
        <fullName evidence="5">Type II secretion system protein E</fullName>
    </submittedName>
</protein>
<dbReference type="Gene3D" id="3.30.450.90">
    <property type="match status" value="1"/>
</dbReference>
<accession>A0A0G0UQT5</accession>
<gene>
    <name evidence="5" type="ORF">UU41_C0047G0005</name>
</gene>
<dbReference type="GO" id="GO:0016887">
    <property type="term" value="F:ATP hydrolysis activity"/>
    <property type="evidence" value="ECO:0007669"/>
    <property type="project" value="TreeGrafter"/>
</dbReference>
<dbReference type="Pfam" id="PF00437">
    <property type="entry name" value="T2SSE"/>
    <property type="match status" value="1"/>
</dbReference>
<dbReference type="FunFam" id="3.40.50.300:FF:000398">
    <property type="entry name" value="Type IV pilus assembly ATPase PilB"/>
    <property type="match status" value="1"/>
</dbReference>
<comment type="similarity">
    <text evidence="1">Belongs to the GSP E family.</text>
</comment>
<dbReference type="AlphaFoldDB" id="A0A0G0UQT5"/>
<dbReference type="SUPFAM" id="SSF52540">
    <property type="entry name" value="P-loop containing nucleoside triphosphate hydrolases"/>
    <property type="match status" value="1"/>
</dbReference>
<dbReference type="GO" id="GO:0005886">
    <property type="term" value="C:plasma membrane"/>
    <property type="evidence" value="ECO:0007669"/>
    <property type="project" value="TreeGrafter"/>
</dbReference>
<feature type="domain" description="Bacterial type II secretion system protein E" evidence="4">
    <location>
        <begin position="380"/>
        <end position="394"/>
    </location>
</feature>
<name>A0A0G0UQT5_9BACT</name>
<keyword evidence="3" id="KW-0067">ATP-binding</keyword>
<evidence type="ECO:0000259" key="4">
    <source>
        <dbReference type="PROSITE" id="PS00662"/>
    </source>
</evidence>
<evidence type="ECO:0000313" key="5">
    <source>
        <dbReference type="EMBL" id="KKR91109.1"/>
    </source>
</evidence>
<organism evidence="5 6">
    <name type="scientific">Candidatus Roizmanbacteria bacterium GW2011_GWA1_41_13</name>
    <dbReference type="NCBI Taxonomy" id="1618474"/>
    <lineage>
        <taxon>Bacteria</taxon>
        <taxon>Candidatus Roizmaniibacteriota</taxon>
    </lineage>
</organism>
<dbReference type="Gene3D" id="3.40.50.300">
    <property type="entry name" value="P-loop containing nucleotide triphosphate hydrolases"/>
    <property type="match status" value="1"/>
</dbReference>
<dbReference type="InterPro" id="IPR007831">
    <property type="entry name" value="T2SS_GspE_N"/>
</dbReference>
<evidence type="ECO:0000256" key="3">
    <source>
        <dbReference type="ARBA" id="ARBA00022840"/>
    </source>
</evidence>
<dbReference type="Proteomes" id="UP000034961">
    <property type="component" value="Unassembled WGS sequence"/>
</dbReference>
<dbReference type="InterPro" id="IPR001482">
    <property type="entry name" value="T2SS/T4SS_dom"/>
</dbReference>
<sequence>MQQFDEKLYQLLQESGYIKKDALDEAYVSSQELKKPFSDVLVFHGLISENMLGQLIADKLKLPYIALRSRTITDKVLTLVPENLARRYRIMPIAATDTEISIAMEDPDNFEAIEAIRRRTGRNVKPVYATKGDIARALDQYKRNFKEKFEQIIVENAKKATTLKEQTIEKLLKIAQDLPVVKIFDALLEYAVAENASDVHIETASDNLLIRLRIDGVLLDTLNLPKTIQPAIVARIKVLSNLKIDEHRVPQDGRFRFQIDENLVALRVSIIPGFYGENVVLRLLPETARPLSFEELGIMGQNLKYVKDNLQRSFGMILVTGPTGSGKTTTLYSALNILNTPKINICTVEDPIEYGIARVNQIQVNPQTKLTFAVGLRALLRHDPDIIMVGEIRDEETVSIAIHAALTGHLVLSTIHTNSAIGTIARFLDMGAKEYLLASTVNLVIAQRLVRRICQNCIHEYTPAEDVLERMRPILKETGNVKRKVKYFRGNGCDECHGSGFRGRVGIYEILNVDEEIRELIAQKAPASHMRQVASEKGMKTIFQDGLDKIQAGLTTIDEMLGAVTQ</sequence>
<dbReference type="GO" id="GO:0005524">
    <property type="term" value="F:ATP binding"/>
    <property type="evidence" value="ECO:0007669"/>
    <property type="project" value="UniProtKB-KW"/>
</dbReference>
<dbReference type="FunFam" id="3.30.300.160:FF:000002">
    <property type="entry name" value="Type II secretion system protein E"/>
    <property type="match status" value="1"/>
</dbReference>
<dbReference type="EMBL" id="LCAN01000047">
    <property type="protein sequence ID" value="KKR91109.1"/>
    <property type="molecule type" value="Genomic_DNA"/>
</dbReference>
<reference evidence="5 6" key="1">
    <citation type="journal article" date="2015" name="Nature">
        <title>rRNA introns, odd ribosomes, and small enigmatic genomes across a large radiation of phyla.</title>
        <authorList>
            <person name="Brown C.T."/>
            <person name="Hug L.A."/>
            <person name="Thomas B.C."/>
            <person name="Sharon I."/>
            <person name="Castelle C.J."/>
            <person name="Singh A."/>
            <person name="Wilkins M.J."/>
            <person name="Williams K.H."/>
            <person name="Banfield J.F."/>
        </authorList>
    </citation>
    <scope>NUCLEOTIDE SEQUENCE [LARGE SCALE GENOMIC DNA]</scope>
</reference>
<dbReference type="PANTHER" id="PTHR30258:SF3">
    <property type="entry name" value="SLL1921 PROTEIN"/>
    <property type="match status" value="1"/>
</dbReference>
<evidence type="ECO:0000256" key="1">
    <source>
        <dbReference type="ARBA" id="ARBA00006611"/>
    </source>
</evidence>
<dbReference type="SUPFAM" id="SSF160246">
    <property type="entry name" value="EspE N-terminal domain-like"/>
    <property type="match status" value="1"/>
</dbReference>
<dbReference type="InterPro" id="IPR037257">
    <property type="entry name" value="T2SS_E_N_sf"/>
</dbReference>
<dbReference type="InterPro" id="IPR027417">
    <property type="entry name" value="P-loop_NTPase"/>
</dbReference>
<dbReference type="PANTHER" id="PTHR30258">
    <property type="entry name" value="TYPE II SECRETION SYSTEM PROTEIN GSPE-RELATED"/>
    <property type="match status" value="1"/>
</dbReference>
<comment type="caution">
    <text evidence="5">The sequence shown here is derived from an EMBL/GenBank/DDBJ whole genome shotgun (WGS) entry which is preliminary data.</text>
</comment>
<evidence type="ECO:0000313" key="6">
    <source>
        <dbReference type="Proteomes" id="UP000034961"/>
    </source>
</evidence>
<dbReference type="PROSITE" id="PS00662">
    <property type="entry name" value="T2SP_E"/>
    <property type="match status" value="1"/>
</dbReference>
<dbReference type="CDD" id="cd01129">
    <property type="entry name" value="PulE-GspE-like"/>
    <property type="match status" value="1"/>
</dbReference>
<evidence type="ECO:0000256" key="2">
    <source>
        <dbReference type="ARBA" id="ARBA00022741"/>
    </source>
</evidence>